<organism evidence="8 9">
    <name type="scientific">Roseovarius atlanticus</name>
    <dbReference type="NCBI Taxonomy" id="1641875"/>
    <lineage>
        <taxon>Bacteria</taxon>
        <taxon>Pseudomonadati</taxon>
        <taxon>Pseudomonadota</taxon>
        <taxon>Alphaproteobacteria</taxon>
        <taxon>Rhodobacterales</taxon>
        <taxon>Roseobacteraceae</taxon>
        <taxon>Roseovarius</taxon>
    </lineage>
</organism>
<keyword evidence="4 7" id="KW-0812">Transmembrane</keyword>
<sequence length="336" mass="36932">MNTFGDPAIWLPLAFAGLMGLSILIYVCLDGFDLGIGVLFPFATDAEKDRMVASIGPFWDANETWLVLAIGILLVAFPTAHGVILTTLYLPVALMLVGLILRGVAFEFRAKAPARRKRLWDFSFWIGSLMASLAQGFMLGLYVMGLALTPFTLVFATITAVFLTVAYSFIGATWMILKAEGDLQVKAIKWAQGGIWGVVLGLGAVSLASPFVSTRIFDKWFTLPELYFLVPLPLVSAGLIFLLWRLLRTLPRESDALCAAPFAVTIALFTLGFIGMAYSFYPYVVPERLTIYESASAPESLMIILVGTLVVLPMIIGYTVLSYVIFRGKATELRYY</sequence>
<feature type="transmembrane region" description="Helical" evidence="7">
    <location>
        <begin position="122"/>
        <end position="145"/>
    </location>
</feature>
<feature type="transmembrane region" description="Helical" evidence="7">
    <location>
        <begin position="256"/>
        <end position="281"/>
    </location>
</feature>
<gene>
    <name evidence="8" type="ORF">XM53_04665</name>
</gene>
<protein>
    <submittedName>
        <fullName evidence="8">Cytochrome BD ubiquinol oxidase subunit II</fullName>
    </submittedName>
</protein>
<evidence type="ECO:0000256" key="4">
    <source>
        <dbReference type="ARBA" id="ARBA00022692"/>
    </source>
</evidence>
<evidence type="ECO:0000256" key="3">
    <source>
        <dbReference type="ARBA" id="ARBA00022475"/>
    </source>
</evidence>
<dbReference type="PANTHER" id="PTHR43141:SF2">
    <property type="entry name" value="BLR3729 PROTEIN"/>
    <property type="match status" value="1"/>
</dbReference>
<comment type="subcellular location">
    <subcellularLocation>
        <location evidence="1">Cell membrane</location>
        <topology evidence="1">Multi-pass membrane protein</topology>
    </subcellularLocation>
</comment>
<feature type="transmembrane region" description="Helical" evidence="7">
    <location>
        <begin position="64"/>
        <end position="84"/>
    </location>
</feature>
<dbReference type="GO" id="GO:0070069">
    <property type="term" value="C:cytochrome complex"/>
    <property type="evidence" value="ECO:0007669"/>
    <property type="project" value="TreeGrafter"/>
</dbReference>
<dbReference type="GO" id="GO:0009055">
    <property type="term" value="F:electron transfer activity"/>
    <property type="evidence" value="ECO:0007669"/>
    <property type="project" value="TreeGrafter"/>
</dbReference>
<dbReference type="InterPro" id="IPR003317">
    <property type="entry name" value="Cyt-d_oxidase_su2"/>
</dbReference>
<evidence type="ECO:0000256" key="5">
    <source>
        <dbReference type="ARBA" id="ARBA00022989"/>
    </source>
</evidence>
<dbReference type="RefSeq" id="WP_057790779.1">
    <property type="nucleotide sequence ID" value="NZ_LAXJ01000003.1"/>
</dbReference>
<evidence type="ECO:0000256" key="7">
    <source>
        <dbReference type="SAM" id="Phobius"/>
    </source>
</evidence>
<dbReference type="Pfam" id="PF02322">
    <property type="entry name" value="Cyt_bd_oxida_II"/>
    <property type="match status" value="1"/>
</dbReference>
<dbReference type="GO" id="GO:0019646">
    <property type="term" value="P:aerobic electron transport chain"/>
    <property type="evidence" value="ECO:0007669"/>
    <property type="project" value="TreeGrafter"/>
</dbReference>
<evidence type="ECO:0000313" key="9">
    <source>
        <dbReference type="Proteomes" id="UP000051295"/>
    </source>
</evidence>
<keyword evidence="9" id="KW-1185">Reference proteome</keyword>
<feature type="transmembrane region" description="Helical" evidence="7">
    <location>
        <begin position="151"/>
        <end position="174"/>
    </location>
</feature>
<feature type="transmembrane region" description="Helical" evidence="7">
    <location>
        <begin position="226"/>
        <end position="244"/>
    </location>
</feature>
<dbReference type="PATRIC" id="fig|1641875.4.peg.2948"/>
<keyword evidence="6 7" id="KW-0472">Membrane</keyword>
<accession>A0A0T5NYD2</accession>
<dbReference type="AlphaFoldDB" id="A0A0T5NYD2"/>
<feature type="transmembrane region" description="Helical" evidence="7">
    <location>
        <begin position="301"/>
        <end position="326"/>
    </location>
</feature>
<reference evidence="8 9" key="1">
    <citation type="submission" date="2015-04" db="EMBL/GenBank/DDBJ databases">
        <title>The draft genome sequence of Roseovarius sp.R12b.</title>
        <authorList>
            <person name="Li G."/>
            <person name="Lai Q."/>
            <person name="Shao Z."/>
            <person name="Yan P."/>
        </authorList>
    </citation>
    <scope>NUCLEOTIDE SEQUENCE [LARGE SCALE GENOMIC DNA]</scope>
    <source>
        <strain evidence="8 9">R12B</strain>
    </source>
</reference>
<proteinExistence type="inferred from homology"/>
<comment type="similarity">
    <text evidence="2">Belongs to the cytochrome ubiquinol oxidase subunit 2 family.</text>
</comment>
<evidence type="ECO:0000256" key="2">
    <source>
        <dbReference type="ARBA" id="ARBA00007543"/>
    </source>
</evidence>
<feature type="transmembrane region" description="Helical" evidence="7">
    <location>
        <begin position="195"/>
        <end position="214"/>
    </location>
</feature>
<feature type="transmembrane region" description="Helical" evidence="7">
    <location>
        <begin position="12"/>
        <end position="43"/>
    </location>
</feature>
<keyword evidence="3" id="KW-1003">Cell membrane</keyword>
<keyword evidence="5 7" id="KW-1133">Transmembrane helix</keyword>
<dbReference type="EMBL" id="LAXJ01000003">
    <property type="protein sequence ID" value="KRS13854.1"/>
    <property type="molecule type" value="Genomic_DNA"/>
</dbReference>
<dbReference type="OrthoDB" id="9776710at2"/>
<comment type="caution">
    <text evidence="8">The sequence shown here is derived from an EMBL/GenBank/DDBJ whole genome shotgun (WGS) entry which is preliminary data.</text>
</comment>
<dbReference type="GO" id="GO:0016682">
    <property type="term" value="F:oxidoreductase activity, acting on diphenols and related substances as donors, oxygen as acceptor"/>
    <property type="evidence" value="ECO:0007669"/>
    <property type="project" value="TreeGrafter"/>
</dbReference>
<evidence type="ECO:0000256" key="1">
    <source>
        <dbReference type="ARBA" id="ARBA00004651"/>
    </source>
</evidence>
<dbReference type="GO" id="GO:0005886">
    <property type="term" value="C:plasma membrane"/>
    <property type="evidence" value="ECO:0007669"/>
    <property type="project" value="UniProtKB-SubCell"/>
</dbReference>
<evidence type="ECO:0000313" key="8">
    <source>
        <dbReference type="EMBL" id="KRS13854.1"/>
    </source>
</evidence>
<name>A0A0T5NYD2_9RHOB</name>
<dbReference type="Proteomes" id="UP000051295">
    <property type="component" value="Unassembled WGS sequence"/>
</dbReference>
<dbReference type="STRING" id="1641875.XM53_04665"/>
<dbReference type="PANTHER" id="PTHR43141">
    <property type="entry name" value="CYTOCHROME BD2 SUBUNIT II"/>
    <property type="match status" value="1"/>
</dbReference>
<evidence type="ECO:0000256" key="6">
    <source>
        <dbReference type="ARBA" id="ARBA00023136"/>
    </source>
</evidence>